<proteinExistence type="predicted"/>
<dbReference type="GO" id="GO:0006488">
    <property type="term" value="P:dolichol-linked oligosaccharide biosynthetic process"/>
    <property type="evidence" value="ECO:0007669"/>
    <property type="project" value="InterPro"/>
</dbReference>
<protein>
    <recommendedName>
        <fullName evidence="6">3-oxo-5-alpha-steroid 4-dehydrogenase C-terminal domain-containing protein</fullName>
    </recommendedName>
</protein>
<evidence type="ECO:0000313" key="8">
    <source>
        <dbReference type="Proteomes" id="UP001165122"/>
    </source>
</evidence>
<dbReference type="GO" id="GO:0005783">
    <property type="term" value="C:endoplasmic reticulum"/>
    <property type="evidence" value="ECO:0007669"/>
    <property type="project" value="TreeGrafter"/>
</dbReference>
<dbReference type="EMBL" id="BRXW01000606">
    <property type="protein sequence ID" value="GMH69302.1"/>
    <property type="molecule type" value="Genomic_DNA"/>
</dbReference>
<dbReference type="GO" id="GO:0003865">
    <property type="term" value="F:3-oxo-5-alpha-steroid 4-dehydrogenase activity"/>
    <property type="evidence" value="ECO:0007669"/>
    <property type="project" value="TreeGrafter"/>
</dbReference>
<evidence type="ECO:0000259" key="6">
    <source>
        <dbReference type="Pfam" id="PF02544"/>
    </source>
</evidence>
<feature type="transmembrane region" description="Helical" evidence="5">
    <location>
        <begin position="287"/>
        <end position="309"/>
    </location>
</feature>
<keyword evidence="2 5" id="KW-0812">Transmembrane</keyword>
<dbReference type="AlphaFoldDB" id="A0A9W7E7Y4"/>
<keyword evidence="4 5" id="KW-0472">Membrane</keyword>
<dbReference type="PANTHER" id="PTHR14624">
    <property type="entry name" value="DFG10 PROTEIN"/>
    <property type="match status" value="1"/>
</dbReference>
<feature type="transmembrane region" description="Helical" evidence="5">
    <location>
        <begin position="220"/>
        <end position="238"/>
    </location>
</feature>
<feature type="transmembrane region" description="Helical" evidence="5">
    <location>
        <begin position="168"/>
        <end position="199"/>
    </location>
</feature>
<dbReference type="InterPro" id="IPR039698">
    <property type="entry name" value="Dfg10/SRD5A3"/>
</dbReference>
<reference evidence="8" key="1">
    <citation type="journal article" date="2023" name="Commun. Biol.">
        <title>Genome analysis of Parmales, the sister group of diatoms, reveals the evolutionary specialization of diatoms from phago-mixotrophs to photoautotrophs.</title>
        <authorList>
            <person name="Ban H."/>
            <person name="Sato S."/>
            <person name="Yoshikawa S."/>
            <person name="Yamada K."/>
            <person name="Nakamura Y."/>
            <person name="Ichinomiya M."/>
            <person name="Sato N."/>
            <person name="Blanc-Mathieu R."/>
            <person name="Endo H."/>
            <person name="Kuwata A."/>
            <person name="Ogata H."/>
        </authorList>
    </citation>
    <scope>NUCLEOTIDE SEQUENCE [LARGE SCALE GENOMIC DNA]</scope>
    <source>
        <strain evidence="8">NIES 3700</strain>
    </source>
</reference>
<dbReference type="PANTHER" id="PTHR14624:SF0">
    <property type="entry name" value="POLYPRENOL REDUCTASE"/>
    <property type="match status" value="1"/>
</dbReference>
<keyword evidence="3 5" id="KW-1133">Transmembrane helix</keyword>
<evidence type="ECO:0000256" key="4">
    <source>
        <dbReference type="ARBA" id="ARBA00023136"/>
    </source>
</evidence>
<dbReference type="OrthoDB" id="541710at2759"/>
<sequence length="361" mass="41481">MDRIPDAPLPSASRFSLLLSSTVYPRLFPPPSSHPPLPFPPILLLSTLFFTVAFFLTLYTALKSNTSSDQRKWTLLQNWTRHGKLLKNDDGSSKCRKPTVHLSGAEDPSIPYIEQYKQIEEKLALENPWAWYLAGIYQGWQSGGFLFLKNIILNMLTTSTRPKSKSFLQFYLLGLLSLYYHTICYGGNSSTALFGFHLLRRTFECIYIHSNNKSEISLPAYFAGIFHYLLAPITLVGVDTSNSIMNRALVLVWVGLNWVQFKAHRELRRHGDACVDRMYEPVKREGFFTFILHPHYLSEILLYSVLFLIEPSIKRGAMFLWVACNLKVNSDNCWRWSVENFKEEVDGRGGLCPRFFKVKGD</sequence>
<dbReference type="InterPro" id="IPR001104">
    <property type="entry name" value="3-oxo-5_a-steroid_4-DH_C"/>
</dbReference>
<organism evidence="7 8">
    <name type="scientific">Triparma laevis f. longispina</name>
    <dbReference type="NCBI Taxonomy" id="1714387"/>
    <lineage>
        <taxon>Eukaryota</taxon>
        <taxon>Sar</taxon>
        <taxon>Stramenopiles</taxon>
        <taxon>Ochrophyta</taxon>
        <taxon>Bolidophyceae</taxon>
        <taxon>Parmales</taxon>
        <taxon>Triparmaceae</taxon>
        <taxon>Triparma</taxon>
    </lineage>
</organism>
<feature type="domain" description="3-oxo-5-alpha-steroid 4-dehydrogenase C-terminal" evidence="6">
    <location>
        <begin position="248"/>
        <end position="356"/>
    </location>
</feature>
<evidence type="ECO:0000256" key="5">
    <source>
        <dbReference type="SAM" id="Phobius"/>
    </source>
</evidence>
<dbReference type="Proteomes" id="UP001165122">
    <property type="component" value="Unassembled WGS sequence"/>
</dbReference>
<comment type="subcellular location">
    <subcellularLocation>
        <location evidence="1">Endomembrane system</location>
        <topology evidence="1">Multi-pass membrane protein</topology>
    </subcellularLocation>
</comment>
<comment type="caution">
    <text evidence="7">The sequence shown here is derived from an EMBL/GenBank/DDBJ whole genome shotgun (WGS) entry which is preliminary data.</text>
</comment>
<dbReference type="GO" id="GO:0016095">
    <property type="term" value="P:polyprenol catabolic process"/>
    <property type="evidence" value="ECO:0007669"/>
    <property type="project" value="TreeGrafter"/>
</dbReference>
<evidence type="ECO:0000256" key="2">
    <source>
        <dbReference type="ARBA" id="ARBA00022692"/>
    </source>
</evidence>
<dbReference type="PROSITE" id="PS50244">
    <property type="entry name" value="S5A_REDUCTASE"/>
    <property type="match status" value="1"/>
</dbReference>
<keyword evidence="8" id="KW-1185">Reference proteome</keyword>
<name>A0A9W7E7Y4_9STRA</name>
<dbReference type="Pfam" id="PF02544">
    <property type="entry name" value="Steroid_dh"/>
    <property type="match status" value="1"/>
</dbReference>
<gene>
    <name evidence="7" type="ORF">TrLO_g8411</name>
</gene>
<evidence type="ECO:0000256" key="1">
    <source>
        <dbReference type="ARBA" id="ARBA00004127"/>
    </source>
</evidence>
<feature type="transmembrane region" description="Helical" evidence="5">
    <location>
        <begin position="42"/>
        <end position="62"/>
    </location>
</feature>
<evidence type="ECO:0000313" key="7">
    <source>
        <dbReference type="EMBL" id="GMH69302.1"/>
    </source>
</evidence>
<accession>A0A9W7E7Y4</accession>
<evidence type="ECO:0000256" key="3">
    <source>
        <dbReference type="ARBA" id="ARBA00022989"/>
    </source>
</evidence>